<evidence type="ECO:0000256" key="7">
    <source>
        <dbReference type="RuleBase" id="RU363032"/>
    </source>
</evidence>
<proteinExistence type="inferred from homology"/>
<evidence type="ECO:0000256" key="1">
    <source>
        <dbReference type="ARBA" id="ARBA00004651"/>
    </source>
</evidence>
<gene>
    <name evidence="9" type="ORF">J2S25_000479</name>
</gene>
<evidence type="ECO:0000256" key="3">
    <source>
        <dbReference type="ARBA" id="ARBA00022475"/>
    </source>
</evidence>
<comment type="caution">
    <text evidence="9">The sequence shown here is derived from an EMBL/GenBank/DDBJ whole genome shotgun (WGS) entry which is preliminary data.</text>
</comment>
<dbReference type="Pfam" id="PF00528">
    <property type="entry name" value="BPD_transp_1"/>
    <property type="match status" value="1"/>
</dbReference>
<organism evidence="9 10">
    <name type="scientific">Mesobacillus stamsii</name>
    <dbReference type="NCBI Taxonomy" id="225347"/>
    <lineage>
        <taxon>Bacteria</taxon>
        <taxon>Bacillati</taxon>
        <taxon>Bacillota</taxon>
        <taxon>Bacilli</taxon>
        <taxon>Bacillales</taxon>
        <taxon>Bacillaceae</taxon>
        <taxon>Mesobacillus</taxon>
    </lineage>
</organism>
<dbReference type="PANTHER" id="PTHR30193:SF37">
    <property type="entry name" value="INNER MEMBRANE ABC TRANSPORTER PERMEASE PROTEIN YCJO"/>
    <property type="match status" value="1"/>
</dbReference>
<keyword evidence="5 7" id="KW-1133">Transmembrane helix</keyword>
<evidence type="ECO:0000256" key="4">
    <source>
        <dbReference type="ARBA" id="ARBA00022692"/>
    </source>
</evidence>
<comment type="subcellular location">
    <subcellularLocation>
        <location evidence="1 7">Cell membrane</location>
        <topology evidence="1 7">Multi-pass membrane protein</topology>
    </subcellularLocation>
</comment>
<dbReference type="PANTHER" id="PTHR30193">
    <property type="entry name" value="ABC TRANSPORTER PERMEASE PROTEIN"/>
    <property type="match status" value="1"/>
</dbReference>
<keyword evidence="9" id="KW-0762">Sugar transport</keyword>
<dbReference type="InterPro" id="IPR035906">
    <property type="entry name" value="MetI-like_sf"/>
</dbReference>
<dbReference type="PROSITE" id="PS50928">
    <property type="entry name" value="ABC_TM1"/>
    <property type="match status" value="1"/>
</dbReference>
<feature type="transmembrane region" description="Helical" evidence="7">
    <location>
        <begin position="227"/>
        <end position="248"/>
    </location>
</feature>
<feature type="transmembrane region" description="Helical" evidence="7">
    <location>
        <begin position="31"/>
        <end position="54"/>
    </location>
</feature>
<feature type="transmembrane region" description="Helical" evidence="7">
    <location>
        <begin position="96"/>
        <end position="117"/>
    </location>
</feature>
<dbReference type="InterPro" id="IPR051393">
    <property type="entry name" value="ABC_transporter_permease"/>
</dbReference>
<dbReference type="InterPro" id="IPR000515">
    <property type="entry name" value="MetI-like"/>
</dbReference>
<dbReference type="EMBL" id="JAUSUN010000002">
    <property type="protein sequence ID" value="MDQ0412299.1"/>
    <property type="molecule type" value="Genomic_DNA"/>
</dbReference>
<reference evidence="9 10" key="1">
    <citation type="submission" date="2023-07" db="EMBL/GenBank/DDBJ databases">
        <title>Genomic Encyclopedia of Type Strains, Phase IV (KMG-IV): sequencing the most valuable type-strain genomes for metagenomic binning, comparative biology and taxonomic classification.</title>
        <authorList>
            <person name="Goeker M."/>
        </authorList>
    </citation>
    <scope>NUCLEOTIDE SEQUENCE [LARGE SCALE GENOMIC DNA]</scope>
    <source>
        <strain evidence="9 10">DSM 19598</strain>
    </source>
</reference>
<dbReference type="CDD" id="cd06261">
    <property type="entry name" value="TM_PBP2"/>
    <property type="match status" value="1"/>
</dbReference>
<dbReference type="Proteomes" id="UP001242313">
    <property type="component" value="Unassembled WGS sequence"/>
</dbReference>
<evidence type="ECO:0000313" key="9">
    <source>
        <dbReference type="EMBL" id="MDQ0412299.1"/>
    </source>
</evidence>
<name>A0ABU0FSG7_9BACI</name>
<evidence type="ECO:0000313" key="10">
    <source>
        <dbReference type="Proteomes" id="UP001242313"/>
    </source>
</evidence>
<keyword evidence="3" id="KW-1003">Cell membrane</keyword>
<protein>
    <submittedName>
        <fullName evidence="9">Multiple sugar transport system permease protein/sn-glycerol 3-phosphate transport system permease protein</fullName>
    </submittedName>
</protein>
<evidence type="ECO:0000256" key="6">
    <source>
        <dbReference type="ARBA" id="ARBA00023136"/>
    </source>
</evidence>
<keyword evidence="4 7" id="KW-0812">Transmembrane</keyword>
<feature type="domain" description="ABC transmembrane type-1" evidence="8">
    <location>
        <begin position="92"/>
        <end position="304"/>
    </location>
</feature>
<evidence type="ECO:0000256" key="2">
    <source>
        <dbReference type="ARBA" id="ARBA00022448"/>
    </source>
</evidence>
<feature type="transmembrane region" description="Helical" evidence="7">
    <location>
        <begin position="177"/>
        <end position="199"/>
    </location>
</feature>
<keyword evidence="2 7" id="KW-0813">Transport</keyword>
<keyword evidence="10" id="KW-1185">Reference proteome</keyword>
<dbReference type="Gene3D" id="1.10.3720.10">
    <property type="entry name" value="MetI-like"/>
    <property type="match status" value="1"/>
</dbReference>
<sequence>MSMIAPTIETNEEAYLSQVERVKRKSRLKSFFKGMLFLLPSIILFSVFVFYPMFQTIYLSFFLTNAQGATTVFVGWENYKALFVDPIFLKSVKNTFLFVFLTVPPTVIISFALAVIANEKLKGIGFFRTIFSSTMGVSVAAASVFWLYLFHPTMGLLNKILEAFGAGGIEWLTDPKWALLAVSITTIWMNIGFTFLILLGGMQSIDSSLYESADIEGSGYFYKLRRITIPMLSPTFFFVITVSIIHSFQTFGQIDILTKGGPANETNLIVYSIYREAFVNYQFGSASAQAVVLFILILLMTALQFKLGERKVHYQ</sequence>
<feature type="transmembrane region" description="Helical" evidence="7">
    <location>
        <begin position="129"/>
        <end position="149"/>
    </location>
</feature>
<evidence type="ECO:0000256" key="5">
    <source>
        <dbReference type="ARBA" id="ARBA00022989"/>
    </source>
</evidence>
<comment type="similarity">
    <text evidence="7">Belongs to the binding-protein-dependent transport system permease family.</text>
</comment>
<keyword evidence="6 7" id="KW-0472">Membrane</keyword>
<evidence type="ECO:0000259" key="8">
    <source>
        <dbReference type="PROSITE" id="PS50928"/>
    </source>
</evidence>
<accession>A0ABU0FSG7</accession>
<feature type="transmembrane region" description="Helical" evidence="7">
    <location>
        <begin position="286"/>
        <end position="305"/>
    </location>
</feature>
<dbReference type="SUPFAM" id="SSF161098">
    <property type="entry name" value="MetI-like"/>
    <property type="match status" value="1"/>
</dbReference>